<comment type="caution">
    <text evidence="1">The sequence shown here is derived from an EMBL/GenBank/DDBJ whole genome shotgun (WGS) entry which is preliminary data.</text>
</comment>
<name>A0ABT6Y1Q1_ALISE</name>
<protein>
    <submittedName>
        <fullName evidence="1">Uncharacterized protein</fullName>
    </submittedName>
</protein>
<reference evidence="1 2" key="1">
    <citation type="submission" date="2023-04" db="EMBL/GenBank/DDBJ databases">
        <title>A. sendaiensis sub sp. chiapanensis a novel subspecie with specific adaptation in bacterial cell wall isolated from an active volcano.</title>
        <authorList>
            <person name="Alvarez Gutierrez P.E."/>
            <person name="Ortiz Cortes L.Y."/>
        </authorList>
    </citation>
    <scope>NUCLEOTIDE SEQUENCE [LARGE SCALE GENOMIC DNA]</scope>
    <source>
        <strain evidence="1 2">PA2</strain>
    </source>
</reference>
<dbReference type="RefSeq" id="WP_283204676.1">
    <property type="nucleotide sequence ID" value="NZ_JASGCB010000043.1"/>
</dbReference>
<dbReference type="Proteomes" id="UP001529245">
    <property type="component" value="Unassembled WGS sequence"/>
</dbReference>
<evidence type="ECO:0000313" key="2">
    <source>
        <dbReference type="Proteomes" id="UP001529245"/>
    </source>
</evidence>
<evidence type="ECO:0000313" key="1">
    <source>
        <dbReference type="EMBL" id="MDI9261284.1"/>
    </source>
</evidence>
<sequence>MENQVMAYDPQLAQRLGLTQEEVQALIEEGVSLQEYAQMLGADLSEEVSNVEPTAVRYTIVHPAQVWKNEATDETKKSLVGIPVYFHPVRGYFVEGLERPVCSSLDGKIGHFINEDGERVSRECQKCPFNAWGSGPNGRGKLCKELRRVYLLEEGHDLPAVVSLPPTSLRVWDSFVAAAAYEGLPVSGRVVELTLEKQTNSGQVWSTLAKPRTVRRLSPVEYVKIRAMKQQIEEAARQAKVSANEYFADSQQAVEATVTTEQTA</sequence>
<keyword evidence="2" id="KW-1185">Reference proteome</keyword>
<organism evidence="1 2">
    <name type="scientific">Alicyclobacillus sendaiensis PA2</name>
    <dbReference type="NCBI Taxonomy" id="3029425"/>
    <lineage>
        <taxon>Bacteria</taxon>
        <taxon>Bacillati</taxon>
        <taxon>Bacillota</taxon>
        <taxon>Bacilli</taxon>
        <taxon>Bacillales</taxon>
        <taxon>Alicyclobacillaceae</taxon>
        <taxon>Alicyclobacillus</taxon>
    </lineage>
</organism>
<gene>
    <name evidence="1" type="ORF">QID03_14075</name>
</gene>
<proteinExistence type="predicted"/>
<accession>A0ABT6Y1Q1</accession>
<dbReference type="EMBL" id="JASGCB010000043">
    <property type="protein sequence ID" value="MDI9261284.1"/>
    <property type="molecule type" value="Genomic_DNA"/>
</dbReference>